<dbReference type="InterPro" id="IPR002912">
    <property type="entry name" value="ACT_dom"/>
</dbReference>
<organism evidence="8 9">
    <name type="scientific">Mucor plumbeus</name>
    <dbReference type="NCBI Taxonomy" id="97098"/>
    <lineage>
        <taxon>Eukaryota</taxon>
        <taxon>Fungi</taxon>
        <taxon>Fungi incertae sedis</taxon>
        <taxon>Mucoromycota</taxon>
        <taxon>Mucoromycotina</taxon>
        <taxon>Mucoromycetes</taxon>
        <taxon>Mucorales</taxon>
        <taxon>Mucorineae</taxon>
        <taxon>Mucoraceae</taxon>
        <taxon>Mucor</taxon>
    </lineage>
</organism>
<evidence type="ECO:0000256" key="2">
    <source>
        <dbReference type="ARBA" id="ARBA00005025"/>
    </source>
</evidence>
<keyword evidence="5" id="KW-0100">Branched-chain amino acid biosynthesis</keyword>
<evidence type="ECO:0000256" key="1">
    <source>
        <dbReference type="ARBA" id="ARBA00004974"/>
    </source>
</evidence>
<proteinExistence type="inferred from homology"/>
<dbReference type="GO" id="GO:1990610">
    <property type="term" value="F:acetolactate synthase regulator activity"/>
    <property type="evidence" value="ECO:0007669"/>
    <property type="project" value="InterPro"/>
</dbReference>
<feature type="region of interest" description="Disordered" evidence="6">
    <location>
        <begin position="280"/>
        <end position="310"/>
    </location>
</feature>
<accession>A0A8H7V9E3</accession>
<evidence type="ECO:0000313" key="8">
    <source>
        <dbReference type="EMBL" id="KAG2212090.1"/>
    </source>
</evidence>
<dbReference type="InterPro" id="IPR039557">
    <property type="entry name" value="AHAS_ACT"/>
</dbReference>
<dbReference type="InterPro" id="IPR027271">
    <property type="entry name" value="Acetolactate_synth/TF_NikR_C"/>
</dbReference>
<dbReference type="GO" id="GO:0005948">
    <property type="term" value="C:acetolactate synthase complex"/>
    <property type="evidence" value="ECO:0007669"/>
    <property type="project" value="TreeGrafter"/>
</dbReference>
<dbReference type="NCBIfam" id="TIGR00119">
    <property type="entry name" value="acolac_sm"/>
    <property type="match status" value="1"/>
</dbReference>
<comment type="pathway">
    <text evidence="1">Amino-acid biosynthesis; L-isoleucine biosynthesis; L-isoleucine from 2-oxobutanoate: step 1/4.</text>
</comment>
<evidence type="ECO:0000259" key="7">
    <source>
        <dbReference type="PROSITE" id="PS51671"/>
    </source>
</evidence>
<dbReference type="Pfam" id="PF22629">
    <property type="entry name" value="ACT_AHAS_ss"/>
    <property type="match status" value="1"/>
</dbReference>
<evidence type="ECO:0000256" key="5">
    <source>
        <dbReference type="ARBA" id="ARBA00023304"/>
    </source>
</evidence>
<dbReference type="Pfam" id="PF10369">
    <property type="entry name" value="ALS_ss_C"/>
    <property type="match status" value="1"/>
</dbReference>
<sequence>MLQSFCRKAFTHTASNSIVTPQIAVVQRTYSLATSAMAFKKHMRQKKYSHAPRYLKLTAEDAVYNILHNTPKTDAEKAKRHVLNLLVQNEPGVLSRLSGVLAGRNFNIESLVVANTEVTDLSRMTVVFKGKNVQIEQARRQLEDLVPVWAVLDYTNTKLIERELLLIKVSILGPEHLHEQLPTTKLDKDVEYVDEKLNAVEETPEETPSTALRHTFDHLRAVTELTRLFEGKIVDVSSDSVVVEVCAKPERITSFMRLCKPFGIIEAARTGVMAMPRAPVHDQYGVHAENPSQREEDEEDEVDHSALPPS</sequence>
<dbReference type="InterPro" id="IPR019455">
    <property type="entry name" value="Acetolactate_synth_ssu_C"/>
</dbReference>
<reference evidence="8" key="1">
    <citation type="submission" date="2020-12" db="EMBL/GenBank/DDBJ databases">
        <title>Metabolic potential, ecology and presence of endohyphal bacteria is reflected in genomic diversity of Mucoromycotina.</title>
        <authorList>
            <person name="Muszewska A."/>
            <person name="Okrasinska A."/>
            <person name="Steczkiewicz K."/>
            <person name="Drgas O."/>
            <person name="Orlowska M."/>
            <person name="Perlinska-Lenart U."/>
            <person name="Aleksandrzak-Piekarczyk T."/>
            <person name="Szatraj K."/>
            <person name="Zielenkiewicz U."/>
            <person name="Pilsyk S."/>
            <person name="Malc E."/>
            <person name="Mieczkowski P."/>
            <person name="Kruszewska J.S."/>
            <person name="Biernat P."/>
            <person name="Pawlowska J."/>
        </authorList>
    </citation>
    <scope>NUCLEOTIDE SEQUENCE</scope>
    <source>
        <strain evidence="8">CBS 226.32</strain>
    </source>
</reference>
<evidence type="ECO:0000313" key="9">
    <source>
        <dbReference type="Proteomes" id="UP000650833"/>
    </source>
</evidence>
<evidence type="ECO:0000256" key="3">
    <source>
        <dbReference type="ARBA" id="ARBA00006341"/>
    </source>
</evidence>
<dbReference type="InterPro" id="IPR045865">
    <property type="entry name" value="ACT-like_dom_sf"/>
</dbReference>
<dbReference type="Gene3D" id="3.30.70.260">
    <property type="match status" value="1"/>
</dbReference>
<dbReference type="SUPFAM" id="SSF55021">
    <property type="entry name" value="ACT-like"/>
    <property type="match status" value="2"/>
</dbReference>
<dbReference type="PROSITE" id="PS51671">
    <property type="entry name" value="ACT"/>
    <property type="match status" value="1"/>
</dbReference>
<dbReference type="CDD" id="cd04878">
    <property type="entry name" value="ACT_AHAS"/>
    <property type="match status" value="1"/>
</dbReference>
<gene>
    <name evidence="8" type="ORF">INT46_011417</name>
</gene>
<dbReference type="FunFam" id="3.30.70.260:FF:000001">
    <property type="entry name" value="Acetolactate synthase, small subunit"/>
    <property type="match status" value="1"/>
</dbReference>
<comment type="similarity">
    <text evidence="3">Belongs to the acetolactate synthase small subunit family.</text>
</comment>
<dbReference type="GO" id="GO:0009097">
    <property type="term" value="P:isoleucine biosynthetic process"/>
    <property type="evidence" value="ECO:0007669"/>
    <property type="project" value="UniProtKB-UniPathway"/>
</dbReference>
<dbReference type="OrthoDB" id="2013116at2759"/>
<dbReference type="UniPathway" id="UPA00049">
    <property type="reaction ID" value="UER00059"/>
</dbReference>
<comment type="pathway">
    <text evidence="2">Amino-acid biosynthesis; L-valine biosynthesis; L-valine from pyruvate: step 1/4.</text>
</comment>
<dbReference type="Proteomes" id="UP000650833">
    <property type="component" value="Unassembled WGS sequence"/>
</dbReference>
<evidence type="ECO:0000256" key="6">
    <source>
        <dbReference type="SAM" id="MobiDB-lite"/>
    </source>
</evidence>
<dbReference type="EMBL" id="JAEPRC010000055">
    <property type="protein sequence ID" value="KAG2212090.1"/>
    <property type="molecule type" value="Genomic_DNA"/>
</dbReference>
<dbReference type="Gene3D" id="3.30.70.1150">
    <property type="entry name" value="ACT-like. Chain A, domain 2"/>
    <property type="match status" value="1"/>
</dbReference>
<feature type="domain" description="ACT" evidence="7">
    <location>
        <begin position="82"/>
        <end position="156"/>
    </location>
</feature>
<protein>
    <recommendedName>
        <fullName evidence="7">ACT domain-containing protein</fullName>
    </recommendedName>
</protein>
<dbReference type="InterPro" id="IPR053050">
    <property type="entry name" value="ALS_regulatory_subunit"/>
</dbReference>
<keyword evidence="9" id="KW-1185">Reference proteome</keyword>
<dbReference type="GO" id="GO:0042645">
    <property type="term" value="C:mitochondrial nucleoid"/>
    <property type="evidence" value="ECO:0007669"/>
    <property type="project" value="TreeGrafter"/>
</dbReference>
<name>A0A8H7V9E3_9FUNG</name>
<comment type="caution">
    <text evidence="8">The sequence shown here is derived from an EMBL/GenBank/DDBJ whole genome shotgun (WGS) entry which is preliminary data.</text>
</comment>
<dbReference type="GO" id="GO:0009099">
    <property type="term" value="P:L-valine biosynthetic process"/>
    <property type="evidence" value="ECO:0007669"/>
    <property type="project" value="UniProtKB-UniPathway"/>
</dbReference>
<dbReference type="UniPathway" id="UPA00047">
    <property type="reaction ID" value="UER00055"/>
</dbReference>
<dbReference type="PANTHER" id="PTHR31242">
    <property type="entry name" value="ACETOLACTATE SYNTHASE SMALL SUBUNIT, MITOCHONDRIAL"/>
    <property type="match status" value="1"/>
</dbReference>
<evidence type="ECO:0000256" key="4">
    <source>
        <dbReference type="ARBA" id="ARBA00022605"/>
    </source>
</evidence>
<dbReference type="InterPro" id="IPR054480">
    <property type="entry name" value="AHAS_small-like_ACT"/>
</dbReference>
<keyword evidence="4" id="KW-0028">Amino-acid biosynthesis</keyword>
<dbReference type="InterPro" id="IPR004789">
    <property type="entry name" value="Acetalactate_synth_ssu"/>
</dbReference>
<dbReference type="AlphaFoldDB" id="A0A8H7V9E3"/>
<dbReference type="PANTHER" id="PTHR31242:SF2">
    <property type="entry name" value="ACETOLACTATE SYNTHASE SMALL SUBUNIT, MITOCHONDRIAL"/>
    <property type="match status" value="1"/>
</dbReference>